<feature type="region of interest" description="Disordered" evidence="1">
    <location>
        <begin position="1148"/>
        <end position="1180"/>
    </location>
</feature>
<feature type="compositionally biased region" description="Basic and acidic residues" evidence="1">
    <location>
        <begin position="1151"/>
        <end position="1160"/>
    </location>
</feature>
<dbReference type="AlphaFoldDB" id="A0A0M0JE28"/>
<feature type="compositionally biased region" description="Acidic residues" evidence="1">
    <location>
        <begin position="1161"/>
        <end position="1174"/>
    </location>
</feature>
<evidence type="ECO:0000313" key="2">
    <source>
        <dbReference type="EMBL" id="KOO24715.1"/>
    </source>
</evidence>
<dbReference type="EMBL" id="JWZX01003062">
    <property type="protein sequence ID" value="KOO24715.1"/>
    <property type="molecule type" value="Genomic_DNA"/>
</dbReference>
<accession>A0A0M0JE28</accession>
<protein>
    <submittedName>
        <fullName evidence="2">Uncharacterized protein</fullName>
    </submittedName>
</protein>
<dbReference type="OrthoDB" id="10629701at2759"/>
<dbReference type="Proteomes" id="UP000037460">
    <property type="component" value="Unassembled WGS sequence"/>
</dbReference>
<keyword evidence="3" id="KW-1185">Reference proteome</keyword>
<reference evidence="3" key="1">
    <citation type="journal article" date="2015" name="PLoS Genet.">
        <title>Genome Sequence and Transcriptome Analyses of Chrysochromulina tobin: Metabolic Tools for Enhanced Algal Fitness in the Prominent Order Prymnesiales (Haptophyceae).</title>
        <authorList>
            <person name="Hovde B.T."/>
            <person name="Deodato C.R."/>
            <person name="Hunsperger H.M."/>
            <person name="Ryken S.A."/>
            <person name="Yost W."/>
            <person name="Jha R.K."/>
            <person name="Patterson J."/>
            <person name="Monnat R.J. Jr."/>
            <person name="Barlow S.B."/>
            <person name="Starkenburg S.R."/>
            <person name="Cattolico R.A."/>
        </authorList>
    </citation>
    <scope>NUCLEOTIDE SEQUENCE</scope>
    <source>
        <strain evidence="3">CCMP291</strain>
    </source>
</reference>
<proteinExistence type="predicted"/>
<comment type="caution">
    <text evidence="2">The sequence shown here is derived from an EMBL/GenBank/DDBJ whole genome shotgun (WGS) entry which is preliminary data.</text>
</comment>
<evidence type="ECO:0000313" key="3">
    <source>
        <dbReference type="Proteomes" id="UP000037460"/>
    </source>
</evidence>
<sequence length="1180" mass="131097">MTLWKRAIESLNSWTFLLNSMEAVVAAIGGQQAFRAQKPVLVTAFAEEGPISMVYEYIAPLALRSPCGGKSSNVRCTQARLAHYWPKRFASEYGISLALALQKPPVQNASRSSPRLVSRLSHKLSENAEQINDTLDAPAELGRVFARHPTMEKTKTRDEFLLLSDWVRNLSAHLFRGADAFERMSALLCATWSDKGALQKLSEVFGDTLLVCAEATLDVTPLVRFLRKSSNLGSKKLYIQNRLETFAPAFARGAMPLGTLHPLLQQASSASDLAHYLHALASHLPKSSGLLQVTGETAALAYELLAKEPEAETRVHLLRDWRFATPPAPELDEDVDAEVWKTGSLAEAPPVPTERLPLALSTSAYSGLVRAVPIVPSCQLYRRFGPRGHAELVSFVSGATPTQLRDLFLEHFLEGEGQLGARSGAIRHVRKDLVELCQGVMRDWQPPSCPADQVVALLEIIEWFPETFDRCAPLVFANGDEEAARKLLTMHPLADLEALPRHLWPCVHWSACTEAQLLTLVEAGVPVPLDQIPLEKLGWETQQVLIDAQAEQVGACAEYAAKMIGPIASYLTRFFELLPNSTPMLLKIGDGLEEEERMVSGWNKMVHALLVSLRERIREGNVLHTEEQLIVFRGCSRRDVDSANSALLADLLEAKNVDPSHVASLVKFVLGERRFHQTVRDSALRAMMRLGQQDRDALHRNLLSNKDSATELPLQVLSSLCVTTLAVDVLPLVSAQLARLSLKQWDALLTLIADANPMGGKPPHTYPRSLGAEFNERLLAKYLRLKSMDNDDPRYFLLFLACTPPERVPGYLLGVLGVQRHPLDELFLNALTRMSRLELKQLLEYISPPELASRLEWVLRSLRTAGDPCELLAALMDVLDHPAYRAVQPTILTTLLQMPKMKELGLFELDEFRALFRSRLPRLEWPGRTSSGARNIDERFRPLRALYVEFFRASWANGAPLDSAESLRTTLHLGEEPLSSQEVQVLGADLRSMRLLVELAPAHAIPAFGFNLLSEDPSFANALSMRQLECITQLTPKGLAQDRNWAVCRKVIGQVEPASALRLAISLVCHSRELGDLCLVEAAYKAVDSFTRKQVWLPNELRGLWNHKLPDAPDGTKRTFGDAILRVVSDAVGPSITTRAIVEAIAWRPPPPEKDQKAKEEDFELLEGEAAEPVEVDHFG</sequence>
<organism evidence="2 3">
    <name type="scientific">Chrysochromulina tobinii</name>
    <dbReference type="NCBI Taxonomy" id="1460289"/>
    <lineage>
        <taxon>Eukaryota</taxon>
        <taxon>Haptista</taxon>
        <taxon>Haptophyta</taxon>
        <taxon>Prymnesiophyceae</taxon>
        <taxon>Prymnesiales</taxon>
        <taxon>Chrysochromulinaceae</taxon>
        <taxon>Chrysochromulina</taxon>
    </lineage>
</organism>
<name>A0A0M0JE28_9EUKA</name>
<evidence type="ECO:0000256" key="1">
    <source>
        <dbReference type="SAM" id="MobiDB-lite"/>
    </source>
</evidence>
<gene>
    <name evidence="2" type="ORF">Ctob_010977</name>
</gene>